<evidence type="ECO:0000313" key="2">
    <source>
        <dbReference type="EMBL" id="PXX50064.1"/>
    </source>
</evidence>
<evidence type="ECO:0008006" key="4">
    <source>
        <dbReference type="Google" id="ProtNLM"/>
    </source>
</evidence>
<name>A0A318JPF2_9NEIS</name>
<dbReference type="OrthoDB" id="9182863at2"/>
<feature type="signal peptide" evidence="1">
    <location>
        <begin position="1"/>
        <end position="21"/>
    </location>
</feature>
<dbReference type="AlphaFoldDB" id="A0A318JPF2"/>
<dbReference type="EMBL" id="QJKC01000003">
    <property type="protein sequence ID" value="PXX50064.1"/>
    <property type="molecule type" value="Genomic_DNA"/>
</dbReference>
<reference evidence="2 3" key="1">
    <citation type="submission" date="2018-05" db="EMBL/GenBank/DDBJ databases">
        <title>Genomic Encyclopedia of Type Strains, Phase IV (KMG-IV): sequencing the most valuable type-strain genomes for metagenomic binning, comparative biology and taxonomic classification.</title>
        <authorList>
            <person name="Goeker M."/>
        </authorList>
    </citation>
    <scope>NUCLEOTIDE SEQUENCE [LARGE SCALE GENOMIC DNA]</scope>
    <source>
        <strain evidence="2 3">DSM 25134</strain>
    </source>
</reference>
<keyword evidence="1" id="KW-0732">Signal</keyword>
<sequence>MFTRLALLAASSLLLGEMALAHGASAPAVDCPQAEQAARGKRILQNQAIGRALDKNPVAIGLARRAKNKQLDAGGC</sequence>
<comment type="caution">
    <text evidence="2">The sequence shown here is derived from an EMBL/GenBank/DDBJ whole genome shotgun (WGS) entry which is preliminary data.</text>
</comment>
<dbReference type="RefSeq" id="WP_059286862.1">
    <property type="nucleotide sequence ID" value="NZ_LNQU01000118.1"/>
</dbReference>
<dbReference type="Proteomes" id="UP000248395">
    <property type="component" value="Unassembled WGS sequence"/>
</dbReference>
<organism evidence="2 3">
    <name type="scientific">Aquitalea magnusonii</name>
    <dbReference type="NCBI Taxonomy" id="332411"/>
    <lineage>
        <taxon>Bacteria</taxon>
        <taxon>Pseudomonadati</taxon>
        <taxon>Pseudomonadota</taxon>
        <taxon>Betaproteobacteria</taxon>
        <taxon>Neisseriales</taxon>
        <taxon>Chromobacteriaceae</taxon>
        <taxon>Aquitalea</taxon>
    </lineage>
</organism>
<proteinExistence type="predicted"/>
<accession>A0A318JPF2</accession>
<feature type="chain" id="PRO_5016451546" description="Secreted protein" evidence="1">
    <location>
        <begin position="22"/>
        <end position="76"/>
    </location>
</feature>
<keyword evidence="3" id="KW-1185">Reference proteome</keyword>
<evidence type="ECO:0000313" key="3">
    <source>
        <dbReference type="Proteomes" id="UP000248395"/>
    </source>
</evidence>
<evidence type="ECO:0000256" key="1">
    <source>
        <dbReference type="SAM" id="SignalP"/>
    </source>
</evidence>
<gene>
    <name evidence="2" type="ORF">DFR38_103244</name>
</gene>
<protein>
    <recommendedName>
        <fullName evidence="4">Secreted protein</fullName>
    </recommendedName>
</protein>